<evidence type="ECO:0000313" key="3">
    <source>
        <dbReference type="Proteomes" id="UP001150238"/>
    </source>
</evidence>
<proteinExistence type="predicted"/>
<feature type="compositionally biased region" description="Low complexity" evidence="1">
    <location>
        <begin position="161"/>
        <end position="175"/>
    </location>
</feature>
<evidence type="ECO:0000313" key="2">
    <source>
        <dbReference type="EMBL" id="KAJ4495041.1"/>
    </source>
</evidence>
<protein>
    <submittedName>
        <fullName evidence="2">Uncharacterized protein</fullName>
    </submittedName>
</protein>
<name>A0A9W9E1M7_9AGAR</name>
<feature type="region of interest" description="Disordered" evidence="1">
    <location>
        <begin position="1"/>
        <end position="73"/>
    </location>
</feature>
<gene>
    <name evidence="2" type="ORF">C8J55DRAFT_498227</name>
</gene>
<dbReference type="EMBL" id="JANVFS010000002">
    <property type="protein sequence ID" value="KAJ4495041.1"/>
    <property type="molecule type" value="Genomic_DNA"/>
</dbReference>
<comment type="caution">
    <text evidence="2">The sequence shown here is derived from an EMBL/GenBank/DDBJ whole genome shotgun (WGS) entry which is preliminary data.</text>
</comment>
<feature type="region of interest" description="Disordered" evidence="1">
    <location>
        <begin position="385"/>
        <end position="408"/>
    </location>
</feature>
<reference evidence="2" key="1">
    <citation type="submission" date="2022-08" db="EMBL/GenBank/DDBJ databases">
        <authorList>
            <consortium name="DOE Joint Genome Institute"/>
            <person name="Min B."/>
            <person name="Riley R."/>
            <person name="Sierra-Patev S."/>
            <person name="Naranjo-Ortiz M."/>
            <person name="Looney B."/>
            <person name="Konkel Z."/>
            <person name="Slot J.C."/>
            <person name="Sakamoto Y."/>
            <person name="Steenwyk J.L."/>
            <person name="Rokas A."/>
            <person name="Carro J."/>
            <person name="Camarero S."/>
            <person name="Ferreira P."/>
            <person name="Molpeceres G."/>
            <person name="Ruiz-Duenas F.J."/>
            <person name="Serrano A."/>
            <person name="Henrissat B."/>
            <person name="Drula E."/>
            <person name="Hughes K.W."/>
            <person name="Mata J.L."/>
            <person name="Ishikawa N.K."/>
            <person name="Vargas-Isla R."/>
            <person name="Ushijima S."/>
            <person name="Smith C.A."/>
            <person name="Ahrendt S."/>
            <person name="Andreopoulos W."/>
            <person name="He G."/>
            <person name="Labutti K."/>
            <person name="Lipzen A."/>
            <person name="Ng V."/>
            <person name="Sandor L."/>
            <person name="Barry K."/>
            <person name="Martinez A.T."/>
            <person name="Xiao Y."/>
            <person name="Gibbons J.G."/>
            <person name="Terashima K."/>
            <person name="Hibbett D.S."/>
            <person name="Grigoriev I.V."/>
        </authorList>
    </citation>
    <scope>NUCLEOTIDE SEQUENCE</scope>
    <source>
        <strain evidence="2">Sp2 HRB7682 ss15</strain>
    </source>
</reference>
<feature type="compositionally biased region" description="Polar residues" evidence="1">
    <location>
        <begin position="1"/>
        <end position="14"/>
    </location>
</feature>
<organism evidence="2 3">
    <name type="scientific">Lentinula lateritia</name>
    <dbReference type="NCBI Taxonomy" id="40482"/>
    <lineage>
        <taxon>Eukaryota</taxon>
        <taxon>Fungi</taxon>
        <taxon>Dikarya</taxon>
        <taxon>Basidiomycota</taxon>
        <taxon>Agaricomycotina</taxon>
        <taxon>Agaricomycetes</taxon>
        <taxon>Agaricomycetidae</taxon>
        <taxon>Agaricales</taxon>
        <taxon>Marasmiineae</taxon>
        <taxon>Omphalotaceae</taxon>
        <taxon>Lentinula</taxon>
    </lineage>
</organism>
<feature type="compositionally biased region" description="Basic residues" evidence="1">
    <location>
        <begin position="24"/>
        <end position="38"/>
    </location>
</feature>
<accession>A0A9W9E1M7</accession>
<evidence type="ECO:0000256" key="1">
    <source>
        <dbReference type="SAM" id="MobiDB-lite"/>
    </source>
</evidence>
<dbReference type="Proteomes" id="UP001150238">
    <property type="component" value="Unassembled WGS sequence"/>
</dbReference>
<feature type="compositionally biased region" description="Basic and acidic residues" evidence="1">
    <location>
        <begin position="44"/>
        <end position="61"/>
    </location>
</feature>
<feature type="region of interest" description="Disordered" evidence="1">
    <location>
        <begin position="450"/>
        <end position="486"/>
    </location>
</feature>
<feature type="region of interest" description="Disordered" evidence="1">
    <location>
        <begin position="117"/>
        <end position="195"/>
    </location>
</feature>
<feature type="compositionally biased region" description="Low complexity" evidence="1">
    <location>
        <begin position="387"/>
        <end position="403"/>
    </location>
</feature>
<dbReference type="AlphaFoldDB" id="A0A9W9E1M7"/>
<reference evidence="2" key="2">
    <citation type="journal article" date="2023" name="Proc. Natl. Acad. Sci. U.S.A.">
        <title>A global phylogenomic analysis of the shiitake genus Lentinula.</title>
        <authorList>
            <person name="Sierra-Patev S."/>
            <person name="Min B."/>
            <person name="Naranjo-Ortiz M."/>
            <person name="Looney B."/>
            <person name="Konkel Z."/>
            <person name="Slot J.C."/>
            <person name="Sakamoto Y."/>
            <person name="Steenwyk J.L."/>
            <person name="Rokas A."/>
            <person name="Carro J."/>
            <person name="Camarero S."/>
            <person name="Ferreira P."/>
            <person name="Molpeceres G."/>
            <person name="Ruiz-Duenas F.J."/>
            <person name="Serrano A."/>
            <person name="Henrissat B."/>
            <person name="Drula E."/>
            <person name="Hughes K.W."/>
            <person name="Mata J.L."/>
            <person name="Ishikawa N.K."/>
            <person name="Vargas-Isla R."/>
            <person name="Ushijima S."/>
            <person name="Smith C.A."/>
            <person name="Donoghue J."/>
            <person name="Ahrendt S."/>
            <person name="Andreopoulos W."/>
            <person name="He G."/>
            <person name="LaButti K."/>
            <person name="Lipzen A."/>
            <person name="Ng V."/>
            <person name="Riley R."/>
            <person name="Sandor L."/>
            <person name="Barry K."/>
            <person name="Martinez A.T."/>
            <person name="Xiao Y."/>
            <person name="Gibbons J.G."/>
            <person name="Terashima K."/>
            <person name="Grigoriev I.V."/>
            <person name="Hibbett D."/>
        </authorList>
    </citation>
    <scope>NUCLEOTIDE SEQUENCE</scope>
    <source>
        <strain evidence="2">Sp2 HRB7682 ss15</strain>
    </source>
</reference>
<sequence length="486" mass="53166">MNNPNRYDSPTGLNIGSPRMMSPRTHRTHRSARSHRLHQNSTHDPNEVRDEAQLHTAENLHQDNSTFNLDPDAPILGAGGESIQEAIRSEEQRNEMRKEKNFVGGFVVGLKRALKPTWNDNRQQSDPEAAYTGTPYGADNTYLPARGPADIEEQHPHSESSRSPSSESQFSPSSETMHGTQEFPDDGTTAIDHQSMPMPVPIPGHYVSPILVEPQLAPDYAKMGSSASSTSEGSLNSYVSRIAHFFQHINELPWVADSRVTVDYYPGQSPRRARSRPPHRKVLSWYNRHAFPPGQNAEPLDLDAGSSPSPVLGQVVQMIEAQPSVITKEPTKDAIQPLILPTVPVPESQIESGPTYFAELIPPLPPRSDTQQSARTGRSIVYSVVNPSAPSTSTTTTTTSSPLTEPPRHLGIDTMTALAQSITGYTPYQPVAPQYGRPIHEPLAQVPVASSVTSTGDIREVPPAHTRTGTPAQSMYPYPLYAPPTT</sequence>